<accession>A0ABS1KRQ5</accession>
<reference evidence="2 3" key="1">
    <citation type="submission" date="2021-01" db="EMBL/GenBank/DDBJ databases">
        <title>Chryseolinea sp. Jin1 Genome sequencing and assembly.</title>
        <authorList>
            <person name="Kim I."/>
        </authorList>
    </citation>
    <scope>NUCLEOTIDE SEQUENCE [LARGE SCALE GENOMIC DNA]</scope>
    <source>
        <strain evidence="2 3">Jin1</strain>
    </source>
</reference>
<dbReference type="RefSeq" id="WP_202009989.1">
    <property type="nucleotide sequence ID" value="NZ_JAERRB010000004.1"/>
</dbReference>
<feature type="domain" description="HTH cro/C1-type" evidence="1">
    <location>
        <begin position="15"/>
        <end position="71"/>
    </location>
</feature>
<dbReference type="InterPro" id="IPR001387">
    <property type="entry name" value="Cro/C1-type_HTH"/>
</dbReference>
<dbReference type="EMBL" id="JAERRB010000004">
    <property type="protein sequence ID" value="MBL0742106.1"/>
    <property type="molecule type" value="Genomic_DNA"/>
</dbReference>
<dbReference type="SMART" id="SM00530">
    <property type="entry name" value="HTH_XRE"/>
    <property type="match status" value="1"/>
</dbReference>
<dbReference type="CDD" id="cd00093">
    <property type="entry name" value="HTH_XRE"/>
    <property type="match status" value="1"/>
</dbReference>
<evidence type="ECO:0000313" key="2">
    <source>
        <dbReference type="EMBL" id="MBL0742106.1"/>
    </source>
</evidence>
<organism evidence="2 3">
    <name type="scientific">Chryseolinea lacunae</name>
    <dbReference type="NCBI Taxonomy" id="2801331"/>
    <lineage>
        <taxon>Bacteria</taxon>
        <taxon>Pseudomonadati</taxon>
        <taxon>Bacteroidota</taxon>
        <taxon>Cytophagia</taxon>
        <taxon>Cytophagales</taxon>
        <taxon>Fulvivirgaceae</taxon>
        <taxon>Chryseolinea</taxon>
    </lineage>
</organism>
<dbReference type="SUPFAM" id="SSF47413">
    <property type="entry name" value="lambda repressor-like DNA-binding domains"/>
    <property type="match status" value="1"/>
</dbReference>
<dbReference type="PROSITE" id="PS50943">
    <property type="entry name" value="HTH_CROC1"/>
    <property type="match status" value="1"/>
</dbReference>
<dbReference type="Gene3D" id="1.10.260.40">
    <property type="entry name" value="lambda repressor-like DNA-binding domains"/>
    <property type="match status" value="1"/>
</dbReference>
<name>A0ABS1KRQ5_9BACT</name>
<comment type="caution">
    <text evidence="2">The sequence shown here is derived from an EMBL/GenBank/DDBJ whole genome shotgun (WGS) entry which is preliminary data.</text>
</comment>
<evidence type="ECO:0000259" key="1">
    <source>
        <dbReference type="PROSITE" id="PS50943"/>
    </source>
</evidence>
<gene>
    <name evidence="2" type="ORF">JI741_12825</name>
</gene>
<protein>
    <submittedName>
        <fullName evidence="2">Helix-turn-helix transcriptional regulator</fullName>
    </submittedName>
</protein>
<evidence type="ECO:0000313" key="3">
    <source>
        <dbReference type="Proteomes" id="UP000613030"/>
    </source>
</evidence>
<keyword evidence="3" id="KW-1185">Reference proteome</keyword>
<dbReference type="InterPro" id="IPR010982">
    <property type="entry name" value="Lambda_DNA-bd_dom_sf"/>
</dbReference>
<dbReference type="Pfam" id="PF01381">
    <property type="entry name" value="HTH_3"/>
    <property type="match status" value="1"/>
</dbReference>
<dbReference type="Proteomes" id="UP000613030">
    <property type="component" value="Unassembled WGS sequence"/>
</dbReference>
<sequence>MAKKSKFEISVIDRVREVRQKKGYTQDDLAMFLNVSRGFIGQVESPNSASKYKLDHLNQLAKEMDCSPKDFLPEKYIK</sequence>
<proteinExistence type="predicted"/>